<organism evidence="4 5">
    <name type="scientific">Tribonema minus</name>
    <dbReference type="NCBI Taxonomy" id="303371"/>
    <lineage>
        <taxon>Eukaryota</taxon>
        <taxon>Sar</taxon>
        <taxon>Stramenopiles</taxon>
        <taxon>Ochrophyta</taxon>
        <taxon>PX clade</taxon>
        <taxon>Xanthophyceae</taxon>
        <taxon>Tribonematales</taxon>
        <taxon>Tribonemataceae</taxon>
        <taxon>Tribonema</taxon>
    </lineage>
</organism>
<feature type="region of interest" description="Disordered" evidence="3">
    <location>
        <begin position="405"/>
        <end position="478"/>
    </location>
</feature>
<keyword evidence="5" id="KW-1185">Reference proteome</keyword>
<keyword evidence="1 2" id="KW-0175">Coiled coil</keyword>
<evidence type="ECO:0000256" key="1">
    <source>
        <dbReference type="ARBA" id="ARBA00023054"/>
    </source>
</evidence>
<evidence type="ECO:0000313" key="4">
    <source>
        <dbReference type="EMBL" id="KAG5185779.1"/>
    </source>
</evidence>
<dbReference type="PANTHER" id="PTHR32083:SF48">
    <property type="entry name" value="TRANS-GOLGI NETWORK-LOCALIZED SYP41-INTERACTING PROTEIN 1"/>
    <property type="match status" value="1"/>
</dbReference>
<sequence>MSSSSLPPEDTNRERGTSSPPSQQHRPASSELASLRLELSRTREELDKIRIATPLSASAAKSSRGHGGWVSAVNAPAPAPAAAAAAAASQYRWKVLGASIDSSVAGDGHNGGDVTAAISKVQRLLAVAPPLTHPLGDGAHSTPPRSRPAAPDASTTAGNNQHGLASPWLSPPRAVAPAAAPPPPPPWPAWRPEGRVLPAPPTPPTDAKPSRSGAAAETARLRDEVARLRRERDTHARRATALRSAADALERDLGAARAAAEAAAARAAAELRTACAAATRAEGAAARATAERDAARAAAAAEASQREDAAAAAAAAERERGREARRLLRRAQAEIERLNGLRKSWEEGVARLEELQGAWDAALAEARARCQREAERADRAAARVERLRAERGALRAELRALAVQVQEQEQEQRRRQRREAVPSQLPRESRQHSASAGAAQQHKSPGRRSTRTCGGSASKGGGERGGKGAPGRGVGRGQMEDELDKLRTDLRLCRLAQRQLQLQAEQAQLEKADAQQRLQQLLGAATHALSRRAARRSSGGSGRRGGGSGSAAQHKTEELLRRAVGDARR</sequence>
<proteinExistence type="predicted"/>
<feature type="compositionally biased region" description="Gly residues" evidence="3">
    <location>
        <begin position="467"/>
        <end position="476"/>
    </location>
</feature>
<dbReference type="Proteomes" id="UP000664859">
    <property type="component" value="Unassembled WGS sequence"/>
</dbReference>
<feature type="compositionally biased region" description="Pro residues" evidence="3">
    <location>
        <begin position="179"/>
        <end position="189"/>
    </location>
</feature>
<protein>
    <submittedName>
        <fullName evidence="4">Uncharacterized protein</fullName>
    </submittedName>
</protein>
<feature type="compositionally biased region" description="Basic and acidic residues" evidence="3">
    <location>
        <begin position="554"/>
        <end position="569"/>
    </location>
</feature>
<feature type="region of interest" description="Disordered" evidence="3">
    <location>
        <begin position="129"/>
        <end position="222"/>
    </location>
</feature>
<gene>
    <name evidence="4" type="ORF">JKP88DRAFT_254781</name>
</gene>
<name>A0A835Z960_9STRA</name>
<feature type="compositionally biased region" description="Gly residues" evidence="3">
    <location>
        <begin position="539"/>
        <end position="549"/>
    </location>
</feature>
<accession>A0A835Z960</accession>
<dbReference type="EMBL" id="JAFCMP010000122">
    <property type="protein sequence ID" value="KAG5185779.1"/>
    <property type="molecule type" value="Genomic_DNA"/>
</dbReference>
<evidence type="ECO:0000313" key="5">
    <source>
        <dbReference type="Proteomes" id="UP000664859"/>
    </source>
</evidence>
<dbReference type="AlphaFoldDB" id="A0A835Z960"/>
<reference evidence="4" key="1">
    <citation type="submission" date="2021-02" db="EMBL/GenBank/DDBJ databases">
        <title>First Annotated Genome of the Yellow-green Alga Tribonema minus.</title>
        <authorList>
            <person name="Mahan K.M."/>
        </authorList>
    </citation>
    <scope>NUCLEOTIDE SEQUENCE</scope>
    <source>
        <strain evidence="4">UTEX B ZZ1240</strain>
    </source>
</reference>
<evidence type="ECO:0000256" key="3">
    <source>
        <dbReference type="SAM" id="MobiDB-lite"/>
    </source>
</evidence>
<feature type="coiled-coil region" evidence="2">
    <location>
        <begin position="495"/>
        <end position="524"/>
    </location>
</feature>
<feature type="region of interest" description="Disordered" evidence="3">
    <location>
        <begin position="527"/>
        <end position="569"/>
    </location>
</feature>
<feature type="region of interest" description="Disordered" evidence="3">
    <location>
        <begin position="1"/>
        <end position="33"/>
    </location>
</feature>
<dbReference type="PANTHER" id="PTHR32083">
    <property type="entry name" value="CILIA AND FLAGELLA-ASSOCIATED PROTEIN 58-RELATED"/>
    <property type="match status" value="1"/>
</dbReference>
<feature type="compositionally biased region" description="Low complexity" evidence="3">
    <location>
        <begin position="432"/>
        <end position="443"/>
    </location>
</feature>
<comment type="caution">
    <text evidence="4">The sequence shown here is derived from an EMBL/GenBank/DDBJ whole genome shotgun (WGS) entry which is preliminary data.</text>
</comment>
<feature type="compositionally biased region" description="Low complexity" evidence="3">
    <location>
        <begin position="141"/>
        <end position="155"/>
    </location>
</feature>
<evidence type="ECO:0000256" key="2">
    <source>
        <dbReference type="SAM" id="Coils"/>
    </source>
</evidence>
<dbReference type="GO" id="GO:0005856">
    <property type="term" value="C:cytoskeleton"/>
    <property type="evidence" value="ECO:0007669"/>
    <property type="project" value="TreeGrafter"/>
</dbReference>